<name>A0A2T6AUH3_9RHOB</name>
<evidence type="ECO:0000259" key="3">
    <source>
        <dbReference type="PROSITE" id="PS50110"/>
    </source>
</evidence>
<keyword evidence="1 2" id="KW-0597">Phosphoprotein</keyword>
<dbReference type="RefSeq" id="WP_107976501.1">
    <property type="nucleotide sequence ID" value="NZ_BMEZ01000014.1"/>
</dbReference>
<evidence type="ECO:0000256" key="1">
    <source>
        <dbReference type="ARBA" id="ARBA00022553"/>
    </source>
</evidence>
<evidence type="ECO:0000313" key="4">
    <source>
        <dbReference type="EMBL" id="PTX47471.1"/>
    </source>
</evidence>
<dbReference type="InterPro" id="IPR001789">
    <property type="entry name" value="Sig_transdc_resp-reg_receiver"/>
</dbReference>
<dbReference type="CDD" id="cd00156">
    <property type="entry name" value="REC"/>
    <property type="match status" value="1"/>
</dbReference>
<dbReference type="OrthoDB" id="9789181at2"/>
<dbReference type="EMBL" id="QBKN01000012">
    <property type="protein sequence ID" value="PTX47471.1"/>
    <property type="molecule type" value="Genomic_DNA"/>
</dbReference>
<dbReference type="Gene3D" id="3.40.50.2300">
    <property type="match status" value="1"/>
</dbReference>
<dbReference type="GO" id="GO:0000160">
    <property type="term" value="P:phosphorelay signal transduction system"/>
    <property type="evidence" value="ECO:0007669"/>
    <property type="project" value="InterPro"/>
</dbReference>
<dbReference type="InterPro" id="IPR011006">
    <property type="entry name" value="CheY-like_superfamily"/>
</dbReference>
<comment type="caution">
    <text evidence="4">The sequence shown here is derived from an EMBL/GenBank/DDBJ whole genome shotgun (WGS) entry which is preliminary data.</text>
</comment>
<sequence length="129" mass="14790">MNTDAERCLIVEDTETDRAMMRRVVTRQCEGQNFIFAKSLREAREILKTRAIFFVFLDNTLPDGRGADFVAELAAHPEWKRLPVVIVSDWPSPFLYAKAKACNVLEIWTKNDFKGPEILRVLGAKSRAF</sequence>
<protein>
    <submittedName>
        <fullName evidence="4">Response regulator receiver domain-containing protein</fullName>
    </submittedName>
</protein>
<accession>A0A2T6AUH3</accession>
<dbReference type="PANTHER" id="PTHR44591">
    <property type="entry name" value="STRESS RESPONSE REGULATOR PROTEIN 1"/>
    <property type="match status" value="1"/>
</dbReference>
<dbReference type="InterPro" id="IPR050595">
    <property type="entry name" value="Bact_response_regulator"/>
</dbReference>
<dbReference type="SUPFAM" id="SSF52172">
    <property type="entry name" value="CheY-like"/>
    <property type="match status" value="1"/>
</dbReference>
<proteinExistence type="predicted"/>
<dbReference type="PROSITE" id="PS50110">
    <property type="entry name" value="RESPONSE_REGULATORY"/>
    <property type="match status" value="1"/>
</dbReference>
<dbReference type="Pfam" id="PF00072">
    <property type="entry name" value="Response_reg"/>
    <property type="match status" value="1"/>
</dbReference>
<dbReference type="Proteomes" id="UP000244069">
    <property type="component" value="Unassembled WGS sequence"/>
</dbReference>
<feature type="modified residue" description="4-aspartylphosphate" evidence="2">
    <location>
        <position position="58"/>
    </location>
</feature>
<gene>
    <name evidence="4" type="ORF">C8N44_11295</name>
</gene>
<evidence type="ECO:0000313" key="5">
    <source>
        <dbReference type="Proteomes" id="UP000244069"/>
    </source>
</evidence>
<organism evidence="4 5">
    <name type="scientific">Allosediminivita pacifica</name>
    <dbReference type="NCBI Taxonomy" id="1267769"/>
    <lineage>
        <taxon>Bacteria</taxon>
        <taxon>Pseudomonadati</taxon>
        <taxon>Pseudomonadota</taxon>
        <taxon>Alphaproteobacteria</taxon>
        <taxon>Rhodobacterales</taxon>
        <taxon>Paracoccaceae</taxon>
        <taxon>Allosediminivita</taxon>
    </lineage>
</organism>
<reference evidence="4 5" key="1">
    <citation type="submission" date="2018-04" db="EMBL/GenBank/DDBJ databases">
        <title>Genomic Encyclopedia of Archaeal and Bacterial Type Strains, Phase II (KMG-II): from individual species to whole genera.</title>
        <authorList>
            <person name="Goeker M."/>
        </authorList>
    </citation>
    <scope>NUCLEOTIDE SEQUENCE [LARGE SCALE GENOMIC DNA]</scope>
    <source>
        <strain evidence="4 5">DSM 29329</strain>
    </source>
</reference>
<dbReference type="AlphaFoldDB" id="A0A2T6AUH3"/>
<evidence type="ECO:0000256" key="2">
    <source>
        <dbReference type="PROSITE-ProRule" id="PRU00169"/>
    </source>
</evidence>
<feature type="domain" description="Response regulatory" evidence="3">
    <location>
        <begin position="7"/>
        <end position="125"/>
    </location>
</feature>
<keyword evidence="5" id="KW-1185">Reference proteome</keyword>
<dbReference type="PANTHER" id="PTHR44591:SF23">
    <property type="entry name" value="CHEY SUBFAMILY"/>
    <property type="match status" value="1"/>
</dbReference>